<evidence type="ECO:0008006" key="3">
    <source>
        <dbReference type="Google" id="ProtNLM"/>
    </source>
</evidence>
<protein>
    <recommendedName>
        <fullName evidence="3">ATP-binding protein</fullName>
    </recommendedName>
</protein>
<dbReference type="OrthoDB" id="1649389at2"/>
<dbReference type="Gene3D" id="3.40.50.300">
    <property type="entry name" value="P-loop containing nucleotide triphosphate hydrolases"/>
    <property type="match status" value="1"/>
</dbReference>
<dbReference type="EMBL" id="SMRT01000036">
    <property type="protein sequence ID" value="TDF89719.1"/>
    <property type="molecule type" value="Genomic_DNA"/>
</dbReference>
<dbReference type="AlphaFoldDB" id="A0A4R5K837"/>
<organism evidence="1 2">
    <name type="scientific">Paenibacillus piri</name>
    <dbReference type="NCBI Taxonomy" id="2547395"/>
    <lineage>
        <taxon>Bacteria</taxon>
        <taxon>Bacillati</taxon>
        <taxon>Bacillota</taxon>
        <taxon>Bacilli</taxon>
        <taxon>Bacillales</taxon>
        <taxon>Paenibacillaceae</taxon>
        <taxon>Paenibacillus</taxon>
    </lineage>
</organism>
<keyword evidence="2" id="KW-1185">Reference proteome</keyword>
<gene>
    <name evidence="1" type="ORF">E1757_34505</name>
</gene>
<dbReference type="Proteomes" id="UP000295636">
    <property type="component" value="Unassembled WGS sequence"/>
</dbReference>
<proteinExistence type="predicted"/>
<dbReference type="InterPro" id="IPR027417">
    <property type="entry name" value="P-loop_NTPase"/>
</dbReference>
<evidence type="ECO:0000313" key="1">
    <source>
        <dbReference type="EMBL" id="TDF89719.1"/>
    </source>
</evidence>
<sequence>MLDLQDKNKKLIYLISGPLGVGKSTTSKELARYIKQCVLIEGDKLLHMFKGESQPSWEERLNLTWENILALTRNFIVNDLNVVIDFVVEDELDWFCKQISDLNVELRYIILRADKDKLTERLNMRGDIDSLDRSLFLLNKMESSPSNNQFIYDTTLKQPKEITQDVIDDTRFNVFIDTSR</sequence>
<accession>A0A4R5K837</accession>
<dbReference type="Pfam" id="PF13671">
    <property type="entry name" value="AAA_33"/>
    <property type="match status" value="1"/>
</dbReference>
<evidence type="ECO:0000313" key="2">
    <source>
        <dbReference type="Proteomes" id="UP000295636"/>
    </source>
</evidence>
<comment type="caution">
    <text evidence="1">The sequence shown here is derived from an EMBL/GenBank/DDBJ whole genome shotgun (WGS) entry which is preliminary data.</text>
</comment>
<name>A0A4R5K837_9BACL</name>
<reference evidence="1 2" key="1">
    <citation type="submission" date="2019-03" db="EMBL/GenBank/DDBJ databases">
        <title>This is whole genome sequence of Paenibacillus sp MS74 strain.</title>
        <authorList>
            <person name="Trinh H.N."/>
        </authorList>
    </citation>
    <scope>NUCLEOTIDE SEQUENCE [LARGE SCALE GENOMIC DNA]</scope>
    <source>
        <strain evidence="1 2">MS74</strain>
    </source>
</reference>
<dbReference type="SUPFAM" id="SSF52540">
    <property type="entry name" value="P-loop containing nucleoside triphosphate hydrolases"/>
    <property type="match status" value="1"/>
</dbReference>